<feature type="signal peptide" evidence="1">
    <location>
        <begin position="1"/>
        <end position="21"/>
    </location>
</feature>
<evidence type="ECO:0000313" key="4">
    <source>
        <dbReference type="EMBL" id="EMF16893.1"/>
    </source>
</evidence>
<dbReference type="OrthoDB" id="160645at2759"/>
<dbReference type="Pfam" id="PF23865">
    <property type="entry name" value="DUF7223"/>
    <property type="match status" value="1"/>
</dbReference>
<proteinExistence type="predicted"/>
<sequence length="635" mass="68204">MGHFAFLTGVVALACGHLARSAIVSNGSLSAIAEAIEERTFLEPIAASFFADHSSTQVRISKRSLTIRDSATNLTGNVALQSAGSMYYAARDFRRGFGQQYARFDVKGDGKKKVLQTEEFRDVIGEVVCHDGKIGLSFTQDIDFQQIKHEWQWTNEDDGHAVILVTETYDCDRNRTDGTTRQPWLVSEIAFDDGQYHVELLAEAVSFQEAFGLAWHVSIARDTVSIPHITRDTHPGQISLNSNFSGMNMNLPPSLALNPISANAKPIGMVSCDPCYTAGEFDFRIDIDGLSGGKLRVTTRDIEASITLRLDIYQALAAKTSNDHEIWGFVPPGAGIYIKNILDIGPTFKFLVSTSFTTPVDGELALALGYKFTMAGLMDFVWDTDNPTGKLTGFNPEFETLAPGISKDVELVARIGPKLELSLDWLVLDQGGKVGLTFAAGTLSMNASTDNRTVPCDGKGTNAIPLTQAQDSDNDTLRGVNLDLNLDQEILAFQSLHLPGKKASHTQTLASTSYDVFSACIPITGAALLTPRIATASVHSYTPHIGDLTDWIQPAKLVAQEVAQAFTALGGAAVESLTAVVLPQVTAAVATLTSEVVASVVTVAAAAAEPAREMTSEVGNVAHEISHGFCGIWGC</sequence>
<dbReference type="OMA" id="LQDMISF"/>
<dbReference type="STRING" id="692275.N1QM12"/>
<accession>N1QM12</accession>
<dbReference type="eggNOG" id="ENOG502T098">
    <property type="taxonomic scope" value="Eukaryota"/>
</dbReference>
<keyword evidence="1" id="KW-0732">Signal</keyword>
<dbReference type="Pfam" id="PF22974">
    <property type="entry name" value="DUF7029"/>
    <property type="match status" value="1"/>
</dbReference>
<dbReference type="InterPro" id="IPR055647">
    <property type="entry name" value="DUF7223"/>
</dbReference>
<feature type="domain" description="DUF7223" evidence="3">
    <location>
        <begin position="269"/>
        <end position="521"/>
    </location>
</feature>
<feature type="domain" description="DUF7029" evidence="2">
    <location>
        <begin position="110"/>
        <end position="211"/>
    </location>
</feature>
<protein>
    <submittedName>
        <fullName evidence="4">Uncharacterized protein</fullName>
    </submittedName>
</protein>
<feature type="chain" id="PRO_5004109678" evidence="1">
    <location>
        <begin position="22"/>
        <end position="635"/>
    </location>
</feature>
<organism evidence="4 5">
    <name type="scientific">Sphaerulina musiva (strain SO2202)</name>
    <name type="common">Poplar stem canker fungus</name>
    <name type="synonym">Septoria musiva</name>
    <dbReference type="NCBI Taxonomy" id="692275"/>
    <lineage>
        <taxon>Eukaryota</taxon>
        <taxon>Fungi</taxon>
        <taxon>Dikarya</taxon>
        <taxon>Ascomycota</taxon>
        <taxon>Pezizomycotina</taxon>
        <taxon>Dothideomycetes</taxon>
        <taxon>Dothideomycetidae</taxon>
        <taxon>Mycosphaerellales</taxon>
        <taxon>Mycosphaerellaceae</taxon>
        <taxon>Sphaerulina</taxon>
    </lineage>
</organism>
<evidence type="ECO:0000259" key="2">
    <source>
        <dbReference type="Pfam" id="PF22974"/>
    </source>
</evidence>
<gene>
    <name evidence="4" type="ORF">SEPMUDRAFT_112916</name>
</gene>
<dbReference type="Proteomes" id="UP000016931">
    <property type="component" value="Unassembled WGS sequence"/>
</dbReference>
<dbReference type="AlphaFoldDB" id="N1QM12"/>
<reference evidence="4 5" key="1">
    <citation type="journal article" date="2012" name="PLoS Pathog.">
        <title>Diverse lifestyles and strategies of plant pathogenesis encoded in the genomes of eighteen Dothideomycetes fungi.</title>
        <authorList>
            <person name="Ohm R.A."/>
            <person name="Feau N."/>
            <person name="Henrissat B."/>
            <person name="Schoch C.L."/>
            <person name="Horwitz B.A."/>
            <person name="Barry K.W."/>
            <person name="Condon B.J."/>
            <person name="Copeland A.C."/>
            <person name="Dhillon B."/>
            <person name="Glaser F."/>
            <person name="Hesse C.N."/>
            <person name="Kosti I."/>
            <person name="LaButti K."/>
            <person name="Lindquist E.A."/>
            <person name="Lucas S."/>
            <person name="Salamov A.A."/>
            <person name="Bradshaw R.E."/>
            <person name="Ciuffetti L."/>
            <person name="Hamelin R.C."/>
            <person name="Kema G.H.J."/>
            <person name="Lawrence C."/>
            <person name="Scott J.A."/>
            <person name="Spatafora J.W."/>
            <person name="Turgeon B.G."/>
            <person name="de Wit P.J.G.M."/>
            <person name="Zhong S."/>
            <person name="Goodwin S.B."/>
            <person name="Grigoriev I.V."/>
        </authorList>
    </citation>
    <scope>NUCLEOTIDE SEQUENCE [LARGE SCALE GENOMIC DNA]</scope>
    <source>
        <strain evidence="4 5">SO2202</strain>
    </source>
</reference>
<dbReference type="HOGENOM" id="CLU_430935_0_0_1"/>
<keyword evidence="5" id="KW-1185">Reference proteome</keyword>
<dbReference type="RefSeq" id="XP_016765014.1">
    <property type="nucleotide sequence ID" value="XM_016901004.1"/>
</dbReference>
<name>N1QM12_SPHMS</name>
<evidence type="ECO:0000256" key="1">
    <source>
        <dbReference type="SAM" id="SignalP"/>
    </source>
</evidence>
<dbReference type="InterPro" id="IPR054293">
    <property type="entry name" value="DUF7029"/>
</dbReference>
<evidence type="ECO:0000313" key="5">
    <source>
        <dbReference type="Proteomes" id="UP000016931"/>
    </source>
</evidence>
<dbReference type="GeneID" id="27898141"/>
<dbReference type="EMBL" id="KB456260">
    <property type="protein sequence ID" value="EMF16893.1"/>
    <property type="molecule type" value="Genomic_DNA"/>
</dbReference>
<evidence type="ECO:0000259" key="3">
    <source>
        <dbReference type="Pfam" id="PF23865"/>
    </source>
</evidence>